<organism evidence="1 2">
    <name type="scientific">Bradyrhizobium diazoefficiens</name>
    <dbReference type="NCBI Taxonomy" id="1355477"/>
    <lineage>
        <taxon>Bacteria</taxon>
        <taxon>Pseudomonadati</taxon>
        <taxon>Pseudomonadota</taxon>
        <taxon>Alphaproteobacteria</taxon>
        <taxon>Hyphomicrobiales</taxon>
        <taxon>Nitrobacteraceae</taxon>
        <taxon>Bradyrhizobium</taxon>
    </lineage>
</organism>
<reference evidence="1 2" key="1">
    <citation type="submission" date="2014-11" db="EMBL/GenBank/DDBJ databases">
        <title>Symbiosis island explosion on the genome of extra-slow-growing strains of soybean bradyrhizobia with massive insertion sequences.</title>
        <authorList>
            <person name="Iida T."/>
            <person name="Minamisawa K."/>
        </authorList>
    </citation>
    <scope>NUCLEOTIDE SEQUENCE [LARGE SCALE GENOMIC DNA]</scope>
    <source>
        <strain evidence="1 2">NK6</strain>
    </source>
</reference>
<gene>
    <name evidence="1" type="ORF">NK6_2775</name>
</gene>
<accession>A0A0E4FSP4</accession>
<evidence type="ECO:0000313" key="1">
    <source>
        <dbReference type="EMBL" id="BAR55956.1"/>
    </source>
</evidence>
<sequence length="299" mass="33078">MMAQMSGLPWLIRCAAAAVALLLVCGLATARFGSALEQPSVTTCDGSRITLNRYLREPVPDVVLVGSSVAWRLKEEYFSLPRFRNLALAGGSPVTVLEILAKQPSLPKIILIETNVLSREPDSELIGQFSGSARAEAPFLRPVRTAFAAYERWNHAPPNPAQARAEQDRLLKEPPSTFDNKAYLDLALRQMNEGEATGPVRVNVARTRELIDDVQRRGSRAFLIEIPFEAEIEDSRLVAMSKAIVHAAFPDQSLWLPINPPRGQLRWADGVHLDERSALIVVRAIESALGERDGLRRDK</sequence>
<dbReference type="AlphaFoldDB" id="A0A0E4FSP4"/>
<evidence type="ECO:0000313" key="2">
    <source>
        <dbReference type="Proteomes" id="UP000063308"/>
    </source>
</evidence>
<evidence type="ECO:0008006" key="3">
    <source>
        <dbReference type="Google" id="ProtNLM"/>
    </source>
</evidence>
<dbReference type="Proteomes" id="UP000063308">
    <property type="component" value="Chromosome"/>
</dbReference>
<protein>
    <recommendedName>
        <fullName evidence="3">SGNH/GDSL hydrolase family protein</fullName>
    </recommendedName>
</protein>
<proteinExistence type="predicted"/>
<dbReference type="EMBL" id="AP014685">
    <property type="protein sequence ID" value="BAR55956.1"/>
    <property type="molecule type" value="Genomic_DNA"/>
</dbReference>
<name>A0A0E4FSP4_9BRAD</name>